<name>A0ABS8JDV7_9GAMM</name>
<dbReference type="RefSeq" id="WP_230525453.1">
    <property type="nucleotide sequence ID" value="NZ_JAJGAK010000001.1"/>
</dbReference>
<dbReference type="EMBL" id="JAJGAK010000001">
    <property type="protein sequence ID" value="MCC8361805.1"/>
    <property type="molecule type" value="Genomic_DNA"/>
</dbReference>
<accession>A0ABS8JDV7</accession>
<organism evidence="1 2">
    <name type="scientific">Noviluteimonas lactosilytica</name>
    <dbReference type="NCBI Taxonomy" id="2888523"/>
    <lineage>
        <taxon>Bacteria</taxon>
        <taxon>Pseudomonadati</taxon>
        <taxon>Pseudomonadota</taxon>
        <taxon>Gammaproteobacteria</taxon>
        <taxon>Lysobacterales</taxon>
        <taxon>Lysobacteraceae</taxon>
        <taxon>Noviluteimonas</taxon>
    </lineage>
</organism>
<gene>
    <name evidence="1" type="ORF">LK996_01740</name>
</gene>
<protein>
    <submittedName>
        <fullName evidence="1">Uncharacterized protein</fullName>
    </submittedName>
</protein>
<dbReference type="Proteomes" id="UP001165293">
    <property type="component" value="Unassembled WGS sequence"/>
</dbReference>
<sequence length="104" mass="11392">MNTNKRGFWIGVAEVVPHPGNDLLEGASGAYVSVFGLADAEAQFNEKVKFAFKAMAFDLLELSDVSFMSSVEMWVGVDKTLRERAATLSAENPVEFGSFQCFCD</sequence>
<keyword evidence="2" id="KW-1185">Reference proteome</keyword>
<comment type="caution">
    <text evidence="1">The sequence shown here is derived from an EMBL/GenBank/DDBJ whole genome shotgun (WGS) entry which is preliminary data.</text>
</comment>
<evidence type="ECO:0000313" key="2">
    <source>
        <dbReference type="Proteomes" id="UP001165293"/>
    </source>
</evidence>
<reference evidence="1" key="1">
    <citation type="submission" date="2021-10" db="EMBL/GenBank/DDBJ databases">
        <authorList>
            <person name="Lyu M."/>
            <person name="Wang X."/>
            <person name="Meng X."/>
            <person name="Xu K."/>
        </authorList>
    </citation>
    <scope>NUCLEOTIDE SEQUENCE</scope>
    <source>
        <strain evidence="1">A6</strain>
    </source>
</reference>
<proteinExistence type="predicted"/>
<evidence type="ECO:0000313" key="1">
    <source>
        <dbReference type="EMBL" id="MCC8361805.1"/>
    </source>
</evidence>